<evidence type="ECO:0000256" key="5">
    <source>
        <dbReference type="ARBA" id="ARBA00022475"/>
    </source>
</evidence>
<reference evidence="13 14" key="1">
    <citation type="submission" date="2020-08" db="EMBL/GenBank/DDBJ databases">
        <title>A Genomic Blueprint of the Chicken Gut Microbiome.</title>
        <authorList>
            <person name="Gilroy R."/>
            <person name="Ravi A."/>
            <person name="Getino M."/>
            <person name="Pursley I."/>
            <person name="Horton D.L."/>
            <person name="Alikhan N.-F."/>
            <person name="Baker D."/>
            <person name="Gharbi K."/>
            <person name="Hall N."/>
            <person name="Watson M."/>
            <person name="Adriaenssens E.M."/>
            <person name="Foster-Nyarko E."/>
            <person name="Jarju S."/>
            <person name="Secka A."/>
            <person name="Antonio M."/>
            <person name="Oren A."/>
            <person name="Chaudhuri R."/>
            <person name="La Ragione R.M."/>
            <person name="Hildebrand F."/>
            <person name="Pallen M.J."/>
        </authorList>
    </citation>
    <scope>NUCLEOTIDE SEQUENCE [LARGE SCALE GENOMIC DNA]</scope>
    <source>
        <strain evidence="13 14">Re57</strain>
    </source>
</reference>
<feature type="domain" description="ABC transmembrane type-1" evidence="12">
    <location>
        <begin position="167"/>
        <end position="386"/>
    </location>
</feature>
<dbReference type="Pfam" id="PF00528">
    <property type="entry name" value="BPD_transp_1"/>
    <property type="match status" value="1"/>
</dbReference>
<keyword evidence="5 10" id="KW-1003">Cell membrane</keyword>
<evidence type="ECO:0000259" key="12">
    <source>
        <dbReference type="PROSITE" id="PS50928"/>
    </source>
</evidence>
<evidence type="ECO:0000256" key="8">
    <source>
        <dbReference type="ARBA" id="ARBA00022989"/>
    </source>
</evidence>
<proteinExistence type="inferred from homology"/>
<evidence type="ECO:0000256" key="10">
    <source>
        <dbReference type="RuleBase" id="RU363043"/>
    </source>
</evidence>
<feature type="transmembrane region" description="Helical" evidence="10">
    <location>
        <begin position="294"/>
        <end position="315"/>
    </location>
</feature>
<keyword evidence="4" id="KW-0813">Transport</keyword>
<comment type="function">
    <text evidence="1">Part of the binding-protein-dependent transport system for phosphate; probably responsible for the translocation of the substrate across the membrane.</text>
</comment>
<feature type="transmembrane region" description="Helical" evidence="10">
    <location>
        <begin position="205"/>
        <end position="235"/>
    </location>
</feature>
<dbReference type="RefSeq" id="WP_191726393.1">
    <property type="nucleotide sequence ID" value="NZ_JACSPY010000008.1"/>
</dbReference>
<name>A0ABR8WVM7_9MICO</name>
<feature type="transmembrane region" description="Helical" evidence="10">
    <location>
        <begin position="241"/>
        <end position="262"/>
    </location>
</feature>
<dbReference type="Proteomes" id="UP000651517">
    <property type="component" value="Unassembled WGS sequence"/>
</dbReference>
<dbReference type="InterPro" id="IPR051408">
    <property type="entry name" value="Phosphate_transprt_permease"/>
</dbReference>
<dbReference type="EMBL" id="JACSPY010000008">
    <property type="protein sequence ID" value="MBD8020968.1"/>
    <property type="molecule type" value="Genomic_DNA"/>
</dbReference>
<evidence type="ECO:0000256" key="11">
    <source>
        <dbReference type="SAM" id="MobiDB-lite"/>
    </source>
</evidence>
<accession>A0ABR8WVM7</accession>
<gene>
    <name evidence="13" type="primary">pstA</name>
    <name evidence="13" type="ORF">H9634_09275</name>
</gene>
<evidence type="ECO:0000256" key="6">
    <source>
        <dbReference type="ARBA" id="ARBA00022592"/>
    </source>
</evidence>
<dbReference type="SUPFAM" id="SSF161098">
    <property type="entry name" value="MetI-like"/>
    <property type="match status" value="1"/>
</dbReference>
<keyword evidence="9 10" id="KW-0472">Membrane</keyword>
<evidence type="ECO:0000313" key="13">
    <source>
        <dbReference type="EMBL" id="MBD8020968.1"/>
    </source>
</evidence>
<dbReference type="PROSITE" id="PS50928">
    <property type="entry name" value="ABC_TM1"/>
    <property type="match status" value="1"/>
</dbReference>
<dbReference type="InterPro" id="IPR035906">
    <property type="entry name" value="MetI-like_sf"/>
</dbReference>
<keyword evidence="14" id="KW-1185">Reference proteome</keyword>
<comment type="caution">
    <text evidence="13">The sequence shown here is derived from an EMBL/GenBank/DDBJ whole genome shotgun (WGS) entry which is preliminary data.</text>
</comment>
<dbReference type="InterPro" id="IPR005672">
    <property type="entry name" value="Phosphate_PstA"/>
</dbReference>
<evidence type="ECO:0000256" key="2">
    <source>
        <dbReference type="ARBA" id="ARBA00004651"/>
    </source>
</evidence>
<evidence type="ECO:0000256" key="1">
    <source>
        <dbReference type="ARBA" id="ARBA00003510"/>
    </source>
</evidence>
<keyword evidence="7 10" id="KW-0812">Transmembrane</keyword>
<evidence type="ECO:0000313" key="14">
    <source>
        <dbReference type="Proteomes" id="UP000651517"/>
    </source>
</evidence>
<protein>
    <recommendedName>
        <fullName evidence="10">Phosphate transport system permease protein PstA</fullName>
    </recommendedName>
</protein>
<dbReference type="InterPro" id="IPR000515">
    <property type="entry name" value="MetI-like"/>
</dbReference>
<feature type="transmembrane region" description="Helical" evidence="10">
    <location>
        <begin position="41"/>
        <end position="61"/>
    </location>
</feature>
<feature type="transmembrane region" description="Helical" evidence="10">
    <location>
        <begin position="163"/>
        <end position="193"/>
    </location>
</feature>
<sequence>MQKSNTSLQPQTQQPADPGTPAPRQKKQTAIELKSKQLPKWAPWGVAAAAIIAAIALSFIFTGGFNVPLAALLAGVINLAVIFAWSFAVEGQRKATDRVATTLVTSAFAIACIPLISLLWTALERGGPVLLEHPSVLNRTMQGMKGVLDQEYVAGEASLAGGFYHAIAGTILITLASCVISIPIGVLTAIYLVEYGGRNPLARGITFLVDVMTGIPSIVAGLFAFSLFGTIAAIVNPGAVGSAKTGIAAAVALSVLMIPVVVRNTEEILRLVPMDLREATYALGVPKWKTIVRIVLPTAISGILSGITIAIARVIGETAPIMVTAGFAKNLNWDLLSGWMSTLPTYIYDSQMRPVSPGVAAAASSERAWAAALVLIIIVMLLNLIARLIAKALAPKAGR</sequence>
<feature type="transmembrane region" description="Helical" evidence="10">
    <location>
        <begin position="368"/>
        <end position="390"/>
    </location>
</feature>
<feature type="transmembrane region" description="Helical" evidence="10">
    <location>
        <begin position="99"/>
        <end position="123"/>
    </location>
</feature>
<evidence type="ECO:0000256" key="7">
    <source>
        <dbReference type="ARBA" id="ARBA00022692"/>
    </source>
</evidence>
<evidence type="ECO:0000256" key="4">
    <source>
        <dbReference type="ARBA" id="ARBA00022448"/>
    </source>
</evidence>
<feature type="transmembrane region" description="Helical" evidence="10">
    <location>
        <begin position="67"/>
        <end position="87"/>
    </location>
</feature>
<keyword evidence="8 10" id="KW-1133">Transmembrane helix</keyword>
<evidence type="ECO:0000256" key="3">
    <source>
        <dbReference type="ARBA" id="ARBA00007069"/>
    </source>
</evidence>
<dbReference type="Gene3D" id="1.10.3720.10">
    <property type="entry name" value="MetI-like"/>
    <property type="match status" value="1"/>
</dbReference>
<organism evidence="13 14">
    <name type="scientific">Brevibacterium gallinarum</name>
    <dbReference type="NCBI Taxonomy" id="2762220"/>
    <lineage>
        <taxon>Bacteria</taxon>
        <taxon>Bacillati</taxon>
        <taxon>Actinomycetota</taxon>
        <taxon>Actinomycetes</taxon>
        <taxon>Micrococcales</taxon>
        <taxon>Brevibacteriaceae</taxon>
        <taxon>Brevibacterium</taxon>
    </lineage>
</organism>
<feature type="region of interest" description="Disordered" evidence="11">
    <location>
        <begin position="1"/>
        <end position="29"/>
    </location>
</feature>
<comment type="subcellular location">
    <subcellularLocation>
        <location evidence="2 10">Cell membrane</location>
        <topology evidence="2 10">Multi-pass membrane protein</topology>
    </subcellularLocation>
</comment>
<feature type="compositionally biased region" description="Polar residues" evidence="11">
    <location>
        <begin position="1"/>
        <end position="15"/>
    </location>
</feature>
<dbReference type="CDD" id="cd06261">
    <property type="entry name" value="TM_PBP2"/>
    <property type="match status" value="1"/>
</dbReference>
<evidence type="ECO:0000256" key="9">
    <source>
        <dbReference type="ARBA" id="ARBA00023136"/>
    </source>
</evidence>
<dbReference type="PANTHER" id="PTHR42922:SF1">
    <property type="entry name" value="PHOSPHATE TRANSPORT SYSTEM PERMEASE PROTEIN PSTA"/>
    <property type="match status" value="1"/>
</dbReference>
<dbReference type="PANTHER" id="PTHR42922">
    <property type="entry name" value="PHOSPHATE TRANSPORT SYSTEM PERMEASE PROTEIN PSTA"/>
    <property type="match status" value="1"/>
</dbReference>
<comment type="similarity">
    <text evidence="3 10">Belongs to the binding-protein-dependent transport system permease family. CysTW subfamily.</text>
</comment>
<dbReference type="NCBIfam" id="TIGR00974">
    <property type="entry name" value="3a0107s02c"/>
    <property type="match status" value="1"/>
</dbReference>
<keyword evidence="6" id="KW-0592">Phosphate transport</keyword>